<feature type="compositionally biased region" description="Basic and acidic residues" evidence="1">
    <location>
        <begin position="59"/>
        <end position="81"/>
    </location>
</feature>
<accession>A0A6A6FCQ6</accession>
<proteinExistence type="predicted"/>
<gene>
    <name evidence="2" type="ORF">CERZMDRAFT_98886</name>
</gene>
<evidence type="ECO:0000313" key="2">
    <source>
        <dbReference type="EMBL" id="KAF2211155.1"/>
    </source>
</evidence>
<organism evidence="2 3">
    <name type="scientific">Cercospora zeae-maydis SCOH1-5</name>
    <dbReference type="NCBI Taxonomy" id="717836"/>
    <lineage>
        <taxon>Eukaryota</taxon>
        <taxon>Fungi</taxon>
        <taxon>Dikarya</taxon>
        <taxon>Ascomycota</taxon>
        <taxon>Pezizomycotina</taxon>
        <taxon>Dothideomycetes</taxon>
        <taxon>Dothideomycetidae</taxon>
        <taxon>Mycosphaerellales</taxon>
        <taxon>Mycosphaerellaceae</taxon>
        <taxon>Cercospora</taxon>
    </lineage>
</organism>
<dbReference type="InterPro" id="IPR007250">
    <property type="entry name" value="HSP9_HSP12"/>
</dbReference>
<evidence type="ECO:0000256" key="1">
    <source>
        <dbReference type="SAM" id="MobiDB-lite"/>
    </source>
</evidence>
<reference evidence="2" key="1">
    <citation type="journal article" date="2020" name="Stud. Mycol.">
        <title>101 Dothideomycetes genomes: a test case for predicting lifestyles and emergence of pathogens.</title>
        <authorList>
            <person name="Haridas S."/>
            <person name="Albert R."/>
            <person name="Binder M."/>
            <person name="Bloem J."/>
            <person name="Labutti K."/>
            <person name="Salamov A."/>
            <person name="Andreopoulos B."/>
            <person name="Baker S."/>
            <person name="Barry K."/>
            <person name="Bills G."/>
            <person name="Bluhm B."/>
            <person name="Cannon C."/>
            <person name="Castanera R."/>
            <person name="Culley D."/>
            <person name="Daum C."/>
            <person name="Ezra D."/>
            <person name="Gonzalez J."/>
            <person name="Henrissat B."/>
            <person name="Kuo A."/>
            <person name="Liang C."/>
            <person name="Lipzen A."/>
            <person name="Lutzoni F."/>
            <person name="Magnuson J."/>
            <person name="Mondo S."/>
            <person name="Nolan M."/>
            <person name="Ohm R."/>
            <person name="Pangilinan J."/>
            <person name="Park H.-J."/>
            <person name="Ramirez L."/>
            <person name="Alfaro M."/>
            <person name="Sun H."/>
            <person name="Tritt A."/>
            <person name="Yoshinaga Y."/>
            <person name="Zwiers L.-H."/>
            <person name="Turgeon B."/>
            <person name="Goodwin S."/>
            <person name="Spatafora J."/>
            <person name="Crous P."/>
            <person name="Grigoriev I."/>
        </authorList>
    </citation>
    <scope>NUCLEOTIDE SEQUENCE</scope>
    <source>
        <strain evidence="2">SCOH1-5</strain>
    </source>
</reference>
<evidence type="ECO:0000313" key="3">
    <source>
        <dbReference type="Proteomes" id="UP000799539"/>
    </source>
</evidence>
<dbReference type="Proteomes" id="UP000799539">
    <property type="component" value="Unassembled WGS sequence"/>
</dbReference>
<feature type="region of interest" description="Disordered" evidence="1">
    <location>
        <begin position="1"/>
        <end position="81"/>
    </location>
</feature>
<keyword evidence="3" id="KW-1185">Reference proteome</keyword>
<dbReference type="Pfam" id="PF04119">
    <property type="entry name" value="HSP9_HSP12"/>
    <property type="match status" value="1"/>
</dbReference>
<dbReference type="PIRSF" id="PIRSF002590">
    <property type="entry name" value="HSP9/HSP12_fun"/>
    <property type="match status" value="1"/>
</dbReference>
<dbReference type="OrthoDB" id="2348401at2759"/>
<sequence>MSDASRKDISEKVADKVTPDKSKSTLDKVGDKTSGAADKVARDAVPDSQKSTTQAATDKVSRTGDESMTDKVKGAFGMDKH</sequence>
<dbReference type="EMBL" id="ML992678">
    <property type="protein sequence ID" value="KAF2211155.1"/>
    <property type="molecule type" value="Genomic_DNA"/>
</dbReference>
<dbReference type="AlphaFoldDB" id="A0A6A6FCQ6"/>
<protein>
    <recommendedName>
        <fullName evidence="4">Chaperone/heat shock protein Hsp12</fullName>
    </recommendedName>
</protein>
<name>A0A6A6FCQ6_9PEZI</name>
<feature type="compositionally biased region" description="Basic and acidic residues" evidence="1">
    <location>
        <begin position="1"/>
        <end position="31"/>
    </location>
</feature>
<evidence type="ECO:0008006" key="4">
    <source>
        <dbReference type="Google" id="ProtNLM"/>
    </source>
</evidence>
<dbReference type="Gene3D" id="6.10.250.2440">
    <property type="match status" value="2"/>
</dbReference>